<dbReference type="AlphaFoldDB" id="A0A6A1VQC0"/>
<comment type="caution">
    <text evidence="2">The sequence shown here is derived from an EMBL/GenBank/DDBJ whole genome shotgun (WGS) entry which is preliminary data.</text>
</comment>
<dbReference type="EMBL" id="RXIC02000022">
    <property type="protein sequence ID" value="KAB1215084.1"/>
    <property type="molecule type" value="Genomic_DNA"/>
</dbReference>
<evidence type="ECO:0000313" key="3">
    <source>
        <dbReference type="Proteomes" id="UP000516437"/>
    </source>
</evidence>
<sequence>MASNRDRDDALTFTNPSSSSSPITVSDPIDSFLTDPTSLVGSASGSFQNEGLLSDTTSDAEFGFSRLDFRTTQLAGTVEFYQRHVFLCYKHPQVWPPRIEASEFDRVPRLLSAAVMARKADMKKVVCLRARLSL</sequence>
<evidence type="ECO:0000256" key="1">
    <source>
        <dbReference type="SAM" id="MobiDB-lite"/>
    </source>
</evidence>
<gene>
    <name evidence="2" type="ORF">CJ030_MR4G018532</name>
</gene>
<proteinExistence type="predicted"/>
<dbReference type="PANTHER" id="PTHR31902">
    <property type="entry name" value="ACTIN PATCHES DISTAL PROTEIN 1"/>
    <property type="match status" value="1"/>
</dbReference>
<reference evidence="2 3" key="1">
    <citation type="journal article" date="2019" name="Plant Biotechnol. J.">
        <title>The red bayberry genome and genetic basis of sex determination.</title>
        <authorList>
            <person name="Jia H.M."/>
            <person name="Jia H.J."/>
            <person name="Cai Q.L."/>
            <person name="Wang Y."/>
            <person name="Zhao H.B."/>
            <person name="Yang W.F."/>
            <person name="Wang G.Y."/>
            <person name="Li Y.H."/>
            <person name="Zhan D.L."/>
            <person name="Shen Y.T."/>
            <person name="Niu Q.F."/>
            <person name="Chang L."/>
            <person name="Qiu J."/>
            <person name="Zhao L."/>
            <person name="Xie H.B."/>
            <person name="Fu W.Y."/>
            <person name="Jin J."/>
            <person name="Li X.W."/>
            <person name="Jiao Y."/>
            <person name="Zhou C.C."/>
            <person name="Tu T."/>
            <person name="Chai C.Y."/>
            <person name="Gao J.L."/>
            <person name="Fan L.J."/>
            <person name="van de Weg E."/>
            <person name="Wang J.Y."/>
            <person name="Gao Z.S."/>
        </authorList>
    </citation>
    <scope>NUCLEOTIDE SEQUENCE [LARGE SCALE GENOMIC DNA]</scope>
    <source>
        <tissue evidence="2">Leaves</tissue>
    </source>
</reference>
<name>A0A6A1VQC0_9ROSI</name>
<keyword evidence="3" id="KW-1185">Reference proteome</keyword>
<feature type="compositionally biased region" description="Low complexity" evidence="1">
    <location>
        <begin position="16"/>
        <end position="29"/>
    </location>
</feature>
<dbReference type="PANTHER" id="PTHR31902:SF14">
    <property type="entry name" value="ACTIN PATCHES DISTAL PROTEIN 1"/>
    <property type="match status" value="1"/>
</dbReference>
<dbReference type="OrthoDB" id="1700094at2759"/>
<organism evidence="2 3">
    <name type="scientific">Morella rubra</name>
    <name type="common">Chinese bayberry</name>
    <dbReference type="NCBI Taxonomy" id="262757"/>
    <lineage>
        <taxon>Eukaryota</taxon>
        <taxon>Viridiplantae</taxon>
        <taxon>Streptophyta</taxon>
        <taxon>Embryophyta</taxon>
        <taxon>Tracheophyta</taxon>
        <taxon>Spermatophyta</taxon>
        <taxon>Magnoliopsida</taxon>
        <taxon>eudicotyledons</taxon>
        <taxon>Gunneridae</taxon>
        <taxon>Pentapetalae</taxon>
        <taxon>rosids</taxon>
        <taxon>fabids</taxon>
        <taxon>Fagales</taxon>
        <taxon>Myricaceae</taxon>
        <taxon>Morella</taxon>
    </lineage>
</organism>
<feature type="compositionally biased region" description="Basic and acidic residues" evidence="1">
    <location>
        <begin position="1"/>
        <end position="10"/>
    </location>
</feature>
<feature type="region of interest" description="Disordered" evidence="1">
    <location>
        <begin position="1"/>
        <end position="29"/>
    </location>
</feature>
<evidence type="ECO:0000313" key="2">
    <source>
        <dbReference type="EMBL" id="KAB1215084.1"/>
    </source>
</evidence>
<dbReference type="InterPro" id="IPR009737">
    <property type="entry name" value="Aim32/Apd1-like"/>
</dbReference>
<protein>
    <submittedName>
        <fullName evidence="2">Uncharacterized protein</fullName>
    </submittedName>
</protein>
<accession>A0A6A1VQC0</accession>
<dbReference type="Proteomes" id="UP000516437">
    <property type="component" value="Chromosome 4"/>
</dbReference>